<comment type="subcellular location">
    <subcellularLocation>
        <location evidence="1">Cell envelope</location>
    </subcellularLocation>
</comment>
<organism evidence="3 4">
    <name type="scientific">Paracholeplasma manati</name>
    <dbReference type="NCBI Taxonomy" id="591373"/>
    <lineage>
        <taxon>Bacteria</taxon>
        <taxon>Bacillati</taxon>
        <taxon>Mycoplasmatota</taxon>
        <taxon>Mollicutes</taxon>
        <taxon>Acholeplasmatales</taxon>
        <taxon>Acholeplasmataceae</taxon>
        <taxon>Paracholeplasma</taxon>
    </lineage>
</organism>
<dbReference type="Pfam" id="PF09479">
    <property type="entry name" value="Flg_new"/>
    <property type="match status" value="1"/>
</dbReference>
<dbReference type="InterPro" id="IPR042229">
    <property type="entry name" value="Listeria/Bacterioides_rpt_sf"/>
</dbReference>
<feature type="chain" id="PRO_5045878580" evidence="2">
    <location>
        <begin position="21"/>
        <end position="234"/>
    </location>
</feature>
<dbReference type="EMBL" id="JAOVQM010000001">
    <property type="protein sequence ID" value="MCV2231244.1"/>
    <property type="molecule type" value="Genomic_DNA"/>
</dbReference>
<accession>A0ABT2Y3D7</accession>
<feature type="signal peptide" evidence="2">
    <location>
        <begin position="1"/>
        <end position="20"/>
    </location>
</feature>
<protein>
    <submittedName>
        <fullName evidence="3">InlB B-repeat-containing protein</fullName>
    </submittedName>
</protein>
<name>A0ABT2Y3D7_9MOLU</name>
<dbReference type="InterPro" id="IPR013378">
    <property type="entry name" value="InlB-like_B-rpt"/>
</dbReference>
<evidence type="ECO:0000256" key="2">
    <source>
        <dbReference type="SAM" id="SignalP"/>
    </source>
</evidence>
<dbReference type="Proteomes" id="UP001177160">
    <property type="component" value="Unassembled WGS sequence"/>
</dbReference>
<reference evidence="3" key="1">
    <citation type="submission" date="2022-09" db="EMBL/GenBank/DDBJ databases">
        <title>Novel Mycoplasma species identified in domestic and wild animals.</title>
        <authorList>
            <person name="Volokhov D.V."/>
            <person name="Furtak V.A."/>
            <person name="Zagorodnyaya T.A."/>
        </authorList>
    </citation>
    <scope>NUCLEOTIDE SEQUENCE</scope>
    <source>
        <strain evidence="3">Oakley</strain>
    </source>
</reference>
<evidence type="ECO:0000313" key="4">
    <source>
        <dbReference type="Proteomes" id="UP001177160"/>
    </source>
</evidence>
<dbReference type="PROSITE" id="PS51257">
    <property type="entry name" value="PROKAR_LIPOPROTEIN"/>
    <property type="match status" value="1"/>
</dbReference>
<dbReference type="NCBIfam" id="TIGR02543">
    <property type="entry name" value="List_Bact_rpt"/>
    <property type="match status" value="1"/>
</dbReference>
<proteinExistence type="predicted"/>
<comment type="caution">
    <text evidence="3">The sequence shown here is derived from an EMBL/GenBank/DDBJ whole genome shotgun (WGS) entry which is preliminary data.</text>
</comment>
<sequence>MKKIILILLLLLLTGCSKQPSETTETIHIHFTNDFYAFTPMTVDVMPGESLESHYYEPKLPGYEFVGWKTLGGPVLNEETILNETTWLFPVFEEKSFEIQFVTNGDTTIEPVSILHTESLILPDYTPEKEGYDFVGWYFDVELTQNADQVTLLTRDITLYGYWTPKMYKLTFYISESAQITVDFKAGDTVIPYEPLYPLDFIGWVEADSDTLFDFSSMPQRDVVVYMKTDSNSN</sequence>
<gene>
    <name evidence="3" type="ORF">N7548_00190</name>
</gene>
<keyword evidence="2" id="KW-0732">Signal</keyword>
<keyword evidence="4" id="KW-1185">Reference proteome</keyword>
<evidence type="ECO:0000256" key="1">
    <source>
        <dbReference type="ARBA" id="ARBA00004196"/>
    </source>
</evidence>
<dbReference type="Gene3D" id="2.60.40.4270">
    <property type="entry name" value="Listeria-Bacteroides repeat domain"/>
    <property type="match status" value="1"/>
</dbReference>
<dbReference type="RefSeq" id="WP_263607357.1">
    <property type="nucleotide sequence ID" value="NZ_JAOVQM010000001.1"/>
</dbReference>
<evidence type="ECO:0000313" key="3">
    <source>
        <dbReference type="EMBL" id="MCV2231244.1"/>
    </source>
</evidence>